<dbReference type="STRING" id="1798382.A3D77_01085"/>
<reference evidence="2 3" key="1">
    <citation type="journal article" date="2016" name="Nat. Commun.">
        <title>Thousands of microbial genomes shed light on interconnected biogeochemical processes in an aquifer system.</title>
        <authorList>
            <person name="Anantharaman K."/>
            <person name="Brown C.T."/>
            <person name="Hug L.A."/>
            <person name="Sharon I."/>
            <person name="Castelle C.J."/>
            <person name="Probst A.J."/>
            <person name="Thomas B.C."/>
            <person name="Singh A."/>
            <person name="Wilkins M.J."/>
            <person name="Karaoz U."/>
            <person name="Brodie E.L."/>
            <person name="Williams K.H."/>
            <person name="Hubbard S.S."/>
            <person name="Banfield J.F."/>
        </authorList>
    </citation>
    <scope>NUCLEOTIDE SEQUENCE [LARGE SCALE GENOMIC DNA]</scope>
</reference>
<dbReference type="InterPro" id="IPR036388">
    <property type="entry name" value="WH-like_DNA-bd_sf"/>
</dbReference>
<dbReference type="InterPro" id="IPR036390">
    <property type="entry name" value="WH_DNA-bd_sf"/>
</dbReference>
<evidence type="ECO:0000313" key="2">
    <source>
        <dbReference type="EMBL" id="OGG17132.1"/>
    </source>
</evidence>
<name>A0A1F5ZYA0_9BACT</name>
<protein>
    <recommendedName>
        <fullName evidence="1">NrtR DNA-binding winged helix domain-containing protein</fullName>
    </recommendedName>
</protein>
<dbReference type="AlphaFoldDB" id="A0A1F5ZYA0"/>
<gene>
    <name evidence="2" type="ORF">A3D77_01085</name>
</gene>
<proteinExistence type="predicted"/>
<dbReference type="InterPro" id="IPR054105">
    <property type="entry name" value="WHD_NrtR"/>
</dbReference>
<sequence>MQNNIRVKLAVFSILEGKLVIHGDNHLPVTDLKKRESLDSCVSELFDNATGNTLSDFYSEQLYTVDHPFSVVYFALIPHFQILNKVAVFKPINSHKFGHPDAEIVSYALQRLQWKIEYTNVVYSLLPDEFTLSELQTVYEAILNKKLDKRNFRKKMLSLGLLTSSGRKKKGVKARPAEIYTFKSRNPQIVKIFS</sequence>
<dbReference type="Proteomes" id="UP000176923">
    <property type="component" value="Unassembled WGS sequence"/>
</dbReference>
<dbReference type="Gene3D" id="1.10.10.10">
    <property type="entry name" value="Winged helix-like DNA-binding domain superfamily/Winged helix DNA-binding domain"/>
    <property type="match status" value="1"/>
</dbReference>
<organism evidence="2 3">
    <name type="scientific">Candidatus Gottesmanbacteria bacterium RIFCSPHIGHO2_02_FULL_39_11</name>
    <dbReference type="NCBI Taxonomy" id="1798382"/>
    <lineage>
        <taxon>Bacteria</taxon>
        <taxon>Candidatus Gottesmaniibacteriota</taxon>
    </lineage>
</organism>
<dbReference type="SUPFAM" id="SSF46785">
    <property type="entry name" value="Winged helix' DNA-binding domain"/>
    <property type="match status" value="1"/>
</dbReference>
<evidence type="ECO:0000259" key="1">
    <source>
        <dbReference type="Pfam" id="PF21906"/>
    </source>
</evidence>
<comment type="caution">
    <text evidence="2">The sequence shown here is derived from an EMBL/GenBank/DDBJ whole genome shotgun (WGS) entry which is preliminary data.</text>
</comment>
<accession>A0A1F5ZYA0</accession>
<dbReference type="Pfam" id="PF21906">
    <property type="entry name" value="WHD_NrtR"/>
    <property type="match status" value="1"/>
</dbReference>
<evidence type="ECO:0000313" key="3">
    <source>
        <dbReference type="Proteomes" id="UP000176923"/>
    </source>
</evidence>
<feature type="domain" description="NrtR DNA-binding winged helix" evidence="1">
    <location>
        <begin position="123"/>
        <end position="182"/>
    </location>
</feature>
<dbReference type="EMBL" id="MFJL01000002">
    <property type="protein sequence ID" value="OGG17132.1"/>
    <property type="molecule type" value="Genomic_DNA"/>
</dbReference>